<feature type="binding site" evidence="2">
    <location>
        <begin position="9"/>
        <end position="16"/>
    </location>
    <ligand>
        <name>substrate</name>
    </ligand>
</feature>
<dbReference type="PANTHER" id="PTHR48100">
    <property type="entry name" value="BROAD-SPECIFICITY PHOSPHATASE YOR283W-RELATED"/>
    <property type="match status" value="1"/>
</dbReference>
<feature type="active site" description="Tele-phosphohistidine intermediate" evidence="1">
    <location>
        <position position="10"/>
    </location>
</feature>
<dbReference type="EC" id="3.1.3.-" evidence="3"/>
<reference evidence="3 4" key="1">
    <citation type="submission" date="2018-11" db="EMBL/GenBank/DDBJ databases">
        <authorList>
            <person name="Kleinhagauer T."/>
            <person name="Glaeser S.P."/>
            <person name="Spergser J."/>
            <person name="Ruckert C."/>
            <person name="Kaempfer P."/>
            <person name="Busse H.-J."/>
        </authorList>
    </citation>
    <scope>NUCLEOTIDE SEQUENCE [LARGE SCALE GENOMIC DNA]</scope>
    <source>
        <strain evidence="3 4">200CH</strain>
    </source>
</reference>
<dbReference type="GO" id="GO:0016791">
    <property type="term" value="F:phosphatase activity"/>
    <property type="evidence" value="ECO:0007669"/>
    <property type="project" value="TreeGrafter"/>
</dbReference>
<dbReference type="GO" id="GO:0005737">
    <property type="term" value="C:cytoplasm"/>
    <property type="evidence" value="ECO:0007669"/>
    <property type="project" value="TreeGrafter"/>
</dbReference>
<evidence type="ECO:0000313" key="3">
    <source>
        <dbReference type="EMBL" id="AZA14106.1"/>
    </source>
</evidence>
<dbReference type="OrthoDB" id="9781415at2"/>
<dbReference type="RefSeq" id="WP_123929062.1">
    <property type="nucleotide sequence ID" value="NZ_CP033896.1"/>
</dbReference>
<dbReference type="InterPro" id="IPR050275">
    <property type="entry name" value="PGM_Phosphatase"/>
</dbReference>
<evidence type="ECO:0000256" key="2">
    <source>
        <dbReference type="PIRSR" id="PIRSR613078-2"/>
    </source>
</evidence>
<dbReference type="InterPro" id="IPR029033">
    <property type="entry name" value="His_PPase_superfam"/>
</dbReference>
<feature type="binding site" evidence="2">
    <location>
        <position position="59"/>
    </location>
    <ligand>
        <name>substrate</name>
    </ligand>
</feature>
<keyword evidence="4" id="KW-1185">Reference proteome</keyword>
<evidence type="ECO:0000313" key="4">
    <source>
        <dbReference type="Proteomes" id="UP000269019"/>
    </source>
</evidence>
<dbReference type="AlphaFoldDB" id="A0A3G6J7Z0"/>
<dbReference type="SUPFAM" id="SSF53254">
    <property type="entry name" value="Phosphoglycerate mutase-like"/>
    <property type="match status" value="1"/>
</dbReference>
<gene>
    <name evidence="3" type="primary">gpgP</name>
    <name evidence="3" type="ORF">CCHOA_08585</name>
</gene>
<name>A0A3G6J7Z0_9CORY</name>
<dbReference type="CDD" id="cd07067">
    <property type="entry name" value="HP_PGM_like"/>
    <property type="match status" value="1"/>
</dbReference>
<dbReference type="Gene3D" id="3.40.50.1240">
    <property type="entry name" value="Phosphoglycerate mutase-like"/>
    <property type="match status" value="1"/>
</dbReference>
<proteinExistence type="predicted"/>
<dbReference type="Pfam" id="PF00300">
    <property type="entry name" value="His_Phos_1"/>
    <property type="match status" value="1"/>
</dbReference>
<feature type="binding site" evidence="2">
    <location>
        <begin position="109"/>
        <end position="110"/>
    </location>
    <ligand>
        <name>substrate</name>
    </ligand>
</feature>
<feature type="active site" description="Proton donor/acceptor" evidence="1">
    <location>
        <position position="83"/>
    </location>
</feature>
<dbReference type="PANTHER" id="PTHR48100:SF62">
    <property type="entry name" value="GLUCOSYL-3-PHOSPHOGLYCERATE PHOSPHATASE"/>
    <property type="match status" value="1"/>
</dbReference>
<keyword evidence="3" id="KW-0378">Hydrolase</keyword>
<dbReference type="EMBL" id="CP033896">
    <property type="protein sequence ID" value="AZA14106.1"/>
    <property type="molecule type" value="Genomic_DNA"/>
</dbReference>
<protein>
    <submittedName>
        <fullName evidence="3">Glucosyl-3-phosphoglycerate phosphatase</fullName>
        <ecNumber evidence="3">3.1.3.-</ecNumber>
    </submittedName>
</protein>
<sequence length="235" mass="26259">MSRRLLLIRHGETEHNRTGRLQGQLDVPLSAAGRQQADRLAAGLVDERITRIYSSDLSRAFDTAASIGAVLGVDVRVERRFRETDLGQWQDKSREFLDEHFPGQRARWRRDVHWAPPGAETHLEVGARGRAAIDEIMAEYDHWDGNTVVVVGHGGLITATVANLLGLEPHQLPMFQRLGNTCWAELEARPPFVDDDAGELVPTTAEDGSLRFTPETVEQARWMLTTWNGRPPAAV</sequence>
<dbReference type="Proteomes" id="UP000269019">
    <property type="component" value="Chromosome"/>
</dbReference>
<dbReference type="SMART" id="SM00855">
    <property type="entry name" value="PGAM"/>
    <property type="match status" value="1"/>
</dbReference>
<accession>A0A3G6J7Z0</accession>
<dbReference type="InterPro" id="IPR001345">
    <property type="entry name" value="PG/BPGM_mutase_AS"/>
</dbReference>
<dbReference type="KEGG" id="ccho:CCHOA_08585"/>
<dbReference type="InterPro" id="IPR013078">
    <property type="entry name" value="His_Pase_superF_clade-1"/>
</dbReference>
<organism evidence="3 4">
    <name type="scientific">Corynebacterium choanae</name>
    <dbReference type="NCBI Taxonomy" id="1862358"/>
    <lineage>
        <taxon>Bacteria</taxon>
        <taxon>Bacillati</taxon>
        <taxon>Actinomycetota</taxon>
        <taxon>Actinomycetes</taxon>
        <taxon>Mycobacteriales</taxon>
        <taxon>Corynebacteriaceae</taxon>
        <taxon>Corynebacterium</taxon>
    </lineage>
</organism>
<evidence type="ECO:0000256" key="1">
    <source>
        <dbReference type="PIRSR" id="PIRSR613078-1"/>
    </source>
</evidence>
<dbReference type="PROSITE" id="PS00175">
    <property type="entry name" value="PG_MUTASE"/>
    <property type="match status" value="1"/>
</dbReference>